<gene>
    <name evidence="4" type="ORF">H4075_20845</name>
</gene>
<feature type="chain" id="PRO_5028937615" evidence="2">
    <location>
        <begin position="21"/>
        <end position="1101"/>
    </location>
</feature>
<evidence type="ECO:0000256" key="2">
    <source>
        <dbReference type="SAM" id="SignalP"/>
    </source>
</evidence>
<dbReference type="AlphaFoldDB" id="A0A7G5XG75"/>
<dbReference type="KEGG" id="lacs:H4075_20845"/>
<dbReference type="RefSeq" id="WP_182802740.1">
    <property type="nucleotide sequence ID" value="NZ_CP060007.1"/>
</dbReference>
<accession>A0A7G5XG75</accession>
<evidence type="ECO:0000313" key="4">
    <source>
        <dbReference type="EMBL" id="QNA44478.1"/>
    </source>
</evidence>
<evidence type="ECO:0000259" key="3">
    <source>
        <dbReference type="Pfam" id="PF07593"/>
    </source>
</evidence>
<sequence length="1101" mass="123309">MNLRLKIVVAILCFFSVVSCSDKKSETLFELVENSGIDFANKVDDSKDFNIFSYRNFYNGGGVAIGDINNDSLPDVFFTANMGSNKLYLNKGNFKFDDISEKAGFGEKQKWSTGVVMVDINADGWLDIYVCNAGYQKGVGQENELYINNKNGTFTEKAKDYGLDDASFTTHAAFFDYDLDGDLDCYLLNNSFIPVNTLNYSNKRNLRAKDWPVEEFIKGGGDKLLRNDNGQFTDVSEAAGIYGSLIGFGLGVTVGDINGDHYPDIYISNDFFERDYLYINQKDGTFREELEQRMQHISLSSMGADMADINNDDHQDIFVTDMYPADDYRLKTTASYDNVEVHTRKVKEGFYHQYMQNTLQVNNQSGAFMETAHISGVAGSDWSWGGLIFDADNDGFSDLYVCNGIYHDVTDQDFIDFFADEIIQRMVMTGEKKEVSEVINKMPSTPILNKFYHNKGDLQFADAGVANGFTQKSFSNGAAYADLDNDGDLDLVVNNVNEKAFVYRNHNNDQLKNNYITVQLKGKDQNTFAIGSKIKLYAGAEIISREVIPSRGFQSSCDYRQTIGFGNKKIDSLLIIWPNLTQTVIKQPGINQLHFVQQTGNEVKLNEPYREAQPLFVKSDSTFEKHNENEFVDFYYERNIPVKLSAQGPRAAVGDVNNDGLDDVYIGGAMGQAGQLYLQTNVGFKKKEQPLFEEMKSYEDVTALMIDVDGDKDLDLIIGSGGHTQPSQKAEIRNRLYRNDGKGNFTHDKDALPSNADNTGVITANDIDNDGDLDLFVGGRSKSYNYGVTPQSMILINDGKGIFSDVTVQFNAAIKAIGMVTGAVFADVNADKQKELIIVGEWMTPRIFTYRNKKYEEIPSSLNQLSGWWQTITAADLDGDGDEDLVLSNYGNNFYLHADSSNPVKMFINDFDGNGIPEKIITKSLEQKDKPVFLKREMQEQIPSLKKQNLKHADFATKTIQELFAADILEKCVLKQVNYSSSCIAWNDGNTKFPIHPLPLLTQLSSINAVVAKDINNDGKTDLILAGNEFDFIPQFGRLDASYGTVLLNKGNRQWQTLMQKQSGIFVRGMVRDIQLISTRNGKAVLFLQNNDAPVLYSLNQ</sequence>
<keyword evidence="5" id="KW-1185">Reference proteome</keyword>
<evidence type="ECO:0000313" key="5">
    <source>
        <dbReference type="Proteomes" id="UP000515344"/>
    </source>
</evidence>
<dbReference type="InterPro" id="IPR011519">
    <property type="entry name" value="UnbV_ASPIC"/>
</dbReference>
<dbReference type="InterPro" id="IPR013517">
    <property type="entry name" value="FG-GAP"/>
</dbReference>
<organism evidence="4 5">
    <name type="scientific">Lacibacter sediminis</name>
    <dbReference type="NCBI Taxonomy" id="2760713"/>
    <lineage>
        <taxon>Bacteria</taxon>
        <taxon>Pseudomonadati</taxon>
        <taxon>Bacteroidota</taxon>
        <taxon>Chitinophagia</taxon>
        <taxon>Chitinophagales</taxon>
        <taxon>Chitinophagaceae</taxon>
        <taxon>Lacibacter</taxon>
    </lineage>
</organism>
<dbReference type="PANTHER" id="PTHR16026:SF0">
    <property type="entry name" value="CARTILAGE ACIDIC PROTEIN 1"/>
    <property type="match status" value="1"/>
</dbReference>
<feature type="domain" description="ASPIC/UnbV" evidence="3">
    <location>
        <begin position="529"/>
        <end position="593"/>
    </location>
</feature>
<keyword evidence="1 2" id="KW-0732">Signal</keyword>
<dbReference type="Gene3D" id="2.130.10.130">
    <property type="entry name" value="Integrin alpha, N-terminal"/>
    <property type="match status" value="3"/>
</dbReference>
<proteinExistence type="predicted"/>
<reference evidence="5" key="1">
    <citation type="submission" date="2020-08" db="EMBL/GenBank/DDBJ databases">
        <title>Lacibacter sp. S13-6-6 genome sequencing.</title>
        <authorList>
            <person name="Jin L."/>
        </authorList>
    </citation>
    <scope>NUCLEOTIDE SEQUENCE [LARGE SCALE GENOMIC DNA]</scope>
    <source>
        <strain evidence="5">S13-6-6</strain>
    </source>
</reference>
<dbReference type="Pfam" id="PF13517">
    <property type="entry name" value="FG-GAP_3"/>
    <property type="match status" value="5"/>
</dbReference>
<name>A0A7G5XG75_9BACT</name>
<dbReference type="InterPro" id="IPR028994">
    <property type="entry name" value="Integrin_alpha_N"/>
</dbReference>
<protein>
    <submittedName>
        <fullName evidence="4">VCBS repeat-containing protein</fullName>
    </submittedName>
</protein>
<dbReference type="Proteomes" id="UP000515344">
    <property type="component" value="Chromosome"/>
</dbReference>
<dbReference type="EMBL" id="CP060007">
    <property type="protein sequence ID" value="QNA44478.1"/>
    <property type="molecule type" value="Genomic_DNA"/>
</dbReference>
<dbReference type="PANTHER" id="PTHR16026">
    <property type="entry name" value="CARTILAGE ACIDIC PROTEIN 1"/>
    <property type="match status" value="1"/>
</dbReference>
<dbReference type="PROSITE" id="PS51257">
    <property type="entry name" value="PROKAR_LIPOPROTEIN"/>
    <property type="match status" value="1"/>
</dbReference>
<evidence type="ECO:0000256" key="1">
    <source>
        <dbReference type="ARBA" id="ARBA00022729"/>
    </source>
</evidence>
<dbReference type="InterPro" id="IPR027039">
    <property type="entry name" value="Crtac1"/>
</dbReference>
<dbReference type="SUPFAM" id="SSF69318">
    <property type="entry name" value="Integrin alpha N-terminal domain"/>
    <property type="match status" value="3"/>
</dbReference>
<dbReference type="Pfam" id="PF07593">
    <property type="entry name" value="UnbV_ASPIC"/>
    <property type="match status" value="1"/>
</dbReference>
<feature type="signal peptide" evidence="2">
    <location>
        <begin position="1"/>
        <end position="20"/>
    </location>
</feature>